<dbReference type="AlphaFoldDB" id="A0AAD4PUW2"/>
<feature type="region of interest" description="Disordered" evidence="2">
    <location>
        <begin position="1"/>
        <end position="28"/>
    </location>
</feature>
<gene>
    <name evidence="4" type="ORF">BGW36DRAFT_384975</name>
</gene>
<proteinExistence type="predicted"/>
<dbReference type="EMBL" id="JAJTJA010000010">
    <property type="protein sequence ID" value="KAH8692684.1"/>
    <property type="molecule type" value="Genomic_DNA"/>
</dbReference>
<feature type="domain" description="THUMP" evidence="3">
    <location>
        <begin position="138"/>
        <end position="243"/>
    </location>
</feature>
<sequence length="281" mass="31333">MEDKNRVSKRKKGADNYHKSKYSRPGASIEAGDAGVLVTCDLGKEGKCIAEILDLLSELHESSQDSKGTSAATESDDDEDGDDDIEAQIQKEVEGLKPKSPARRLFQAIRLDIPCLTFIRMDKSLDPVKMAHDLCTAARANPGQKKGRWVKRVIPLTQVRKILRYDLHEFATDILKPHFHAGSGPKKYAIRPTIRNCHQLNRDIIIQTVAAAVGPEHKVDLKNYDHVILVEVAQNVIGMSVVGSDYDSLKRFNLAEIYRPSSNMQSNQHSKSQQEHTTPNA</sequence>
<evidence type="ECO:0000313" key="4">
    <source>
        <dbReference type="EMBL" id="KAH8692684.1"/>
    </source>
</evidence>
<evidence type="ECO:0000313" key="5">
    <source>
        <dbReference type="Proteomes" id="UP001201262"/>
    </source>
</evidence>
<evidence type="ECO:0000256" key="1">
    <source>
        <dbReference type="PROSITE-ProRule" id="PRU00529"/>
    </source>
</evidence>
<reference evidence="4" key="1">
    <citation type="submission" date="2021-12" db="EMBL/GenBank/DDBJ databases">
        <title>Convergent genome expansion in fungi linked to evolution of root-endophyte symbiosis.</title>
        <authorList>
            <consortium name="DOE Joint Genome Institute"/>
            <person name="Ke Y.-H."/>
            <person name="Bonito G."/>
            <person name="Liao H.-L."/>
            <person name="Looney B."/>
            <person name="Rojas-Flechas A."/>
            <person name="Nash J."/>
            <person name="Hameed K."/>
            <person name="Schadt C."/>
            <person name="Martin F."/>
            <person name="Crous P.W."/>
            <person name="Miettinen O."/>
            <person name="Magnuson J.K."/>
            <person name="Labbe J."/>
            <person name="Jacobson D."/>
            <person name="Doktycz M.J."/>
            <person name="Veneault-Fourrey C."/>
            <person name="Kuo A."/>
            <person name="Mondo S."/>
            <person name="Calhoun S."/>
            <person name="Riley R."/>
            <person name="Ohm R."/>
            <person name="LaButti K."/>
            <person name="Andreopoulos B."/>
            <person name="Pangilinan J."/>
            <person name="Nolan M."/>
            <person name="Tritt A."/>
            <person name="Clum A."/>
            <person name="Lipzen A."/>
            <person name="Daum C."/>
            <person name="Barry K."/>
            <person name="Grigoriev I.V."/>
            <person name="Vilgalys R."/>
        </authorList>
    </citation>
    <scope>NUCLEOTIDE SEQUENCE</scope>
    <source>
        <strain evidence="4">PMI_201</strain>
    </source>
</reference>
<dbReference type="GeneID" id="70247150"/>
<keyword evidence="1" id="KW-0694">RNA-binding</keyword>
<name>A0AAD4PUW2_9EURO</name>
<dbReference type="PANTHER" id="PTHR13452">
    <property type="entry name" value="THUMP DOMAIN CONTAINING PROTEIN 1-RELATED"/>
    <property type="match status" value="1"/>
</dbReference>
<dbReference type="RefSeq" id="XP_046068557.1">
    <property type="nucleotide sequence ID" value="XM_046216863.1"/>
</dbReference>
<dbReference type="GO" id="GO:0003723">
    <property type="term" value="F:RNA binding"/>
    <property type="evidence" value="ECO:0007669"/>
    <property type="project" value="UniProtKB-UniRule"/>
</dbReference>
<dbReference type="Gene3D" id="3.30.2300.10">
    <property type="entry name" value="THUMP superfamily"/>
    <property type="match status" value="1"/>
</dbReference>
<dbReference type="InterPro" id="IPR040183">
    <property type="entry name" value="THUMPD1-like"/>
</dbReference>
<dbReference type="Proteomes" id="UP001201262">
    <property type="component" value="Unassembled WGS sequence"/>
</dbReference>
<dbReference type="InterPro" id="IPR004114">
    <property type="entry name" value="THUMP_dom"/>
</dbReference>
<evidence type="ECO:0000259" key="3">
    <source>
        <dbReference type="PROSITE" id="PS51165"/>
    </source>
</evidence>
<dbReference type="GO" id="GO:0006400">
    <property type="term" value="P:tRNA modification"/>
    <property type="evidence" value="ECO:0007669"/>
    <property type="project" value="InterPro"/>
</dbReference>
<feature type="region of interest" description="Disordered" evidence="2">
    <location>
        <begin position="260"/>
        <end position="281"/>
    </location>
</feature>
<dbReference type="Pfam" id="PF02926">
    <property type="entry name" value="THUMP"/>
    <property type="match status" value="1"/>
</dbReference>
<accession>A0AAD4PUW2</accession>
<dbReference type="CDD" id="cd11717">
    <property type="entry name" value="THUMP_THUMPD1_like"/>
    <property type="match status" value="1"/>
</dbReference>
<dbReference type="SUPFAM" id="SSF143437">
    <property type="entry name" value="THUMP domain-like"/>
    <property type="match status" value="1"/>
</dbReference>
<keyword evidence="5" id="KW-1185">Reference proteome</keyword>
<feature type="region of interest" description="Disordered" evidence="2">
    <location>
        <begin position="61"/>
        <end position="82"/>
    </location>
</feature>
<dbReference type="SMART" id="SM00981">
    <property type="entry name" value="THUMP"/>
    <property type="match status" value="1"/>
</dbReference>
<dbReference type="FunFam" id="3.30.2300.10:FF:000001">
    <property type="entry name" value="THUMP domain-containing protein 1"/>
    <property type="match status" value="1"/>
</dbReference>
<protein>
    <submittedName>
        <fullName evidence="4">THUMP domain protein</fullName>
    </submittedName>
</protein>
<organism evidence="4 5">
    <name type="scientific">Talaromyces proteolyticus</name>
    <dbReference type="NCBI Taxonomy" id="1131652"/>
    <lineage>
        <taxon>Eukaryota</taxon>
        <taxon>Fungi</taxon>
        <taxon>Dikarya</taxon>
        <taxon>Ascomycota</taxon>
        <taxon>Pezizomycotina</taxon>
        <taxon>Eurotiomycetes</taxon>
        <taxon>Eurotiomycetidae</taxon>
        <taxon>Eurotiales</taxon>
        <taxon>Trichocomaceae</taxon>
        <taxon>Talaromyces</taxon>
        <taxon>Talaromyces sect. Bacilispori</taxon>
    </lineage>
</organism>
<comment type="caution">
    <text evidence="4">The sequence shown here is derived from an EMBL/GenBank/DDBJ whole genome shotgun (WGS) entry which is preliminary data.</text>
</comment>
<dbReference type="PROSITE" id="PS51165">
    <property type="entry name" value="THUMP"/>
    <property type="match status" value="1"/>
</dbReference>
<dbReference type="PANTHER" id="PTHR13452:SF10">
    <property type="entry name" value="THUMP DOMAIN-CONTAINING PROTEIN 1"/>
    <property type="match status" value="1"/>
</dbReference>
<evidence type="ECO:0000256" key="2">
    <source>
        <dbReference type="SAM" id="MobiDB-lite"/>
    </source>
</evidence>